<evidence type="ECO:0000313" key="3">
    <source>
        <dbReference type="Proteomes" id="UP000539372"/>
    </source>
</evidence>
<reference evidence="2 3" key="1">
    <citation type="submission" date="2020-04" db="EMBL/GenBank/DDBJ databases">
        <title>Rhodospirillaceae bacterium KN72 isolated from deep sea.</title>
        <authorList>
            <person name="Zhang D.-C."/>
        </authorList>
    </citation>
    <scope>NUCLEOTIDE SEQUENCE [LARGE SCALE GENOMIC DNA]</scope>
    <source>
        <strain evidence="2 3">KN72</strain>
    </source>
</reference>
<sequence length="140" mass="15155">MKLLSLDARRVSSRGLRRAICDFCESDPRADTELTPLRAMRSYLEQLAQHTNVYRGLATSLGTVLQIGTPGCIAVGEKGHRLLENAQSAGVIRPDVRFDDIVCMAIAISLATEREASPNGHMAHLVDLSINGIVSGIVSR</sequence>
<feature type="domain" description="Transcriptional regulator SbtR-like C-terminal" evidence="1">
    <location>
        <begin position="36"/>
        <end position="133"/>
    </location>
</feature>
<organism evidence="2 3">
    <name type="scientific">Pacificispira spongiicola</name>
    <dbReference type="NCBI Taxonomy" id="2729598"/>
    <lineage>
        <taxon>Bacteria</taxon>
        <taxon>Pseudomonadati</taxon>
        <taxon>Pseudomonadota</taxon>
        <taxon>Alphaproteobacteria</taxon>
        <taxon>Rhodospirillales</taxon>
        <taxon>Rhodospirillaceae</taxon>
        <taxon>Pacificispira</taxon>
    </lineage>
</organism>
<dbReference type="RefSeq" id="WP_169626863.1">
    <property type="nucleotide sequence ID" value="NZ_JABBNT010000006.1"/>
</dbReference>
<protein>
    <recommendedName>
        <fullName evidence="1">Transcriptional regulator SbtR-like C-terminal domain-containing protein</fullName>
    </recommendedName>
</protein>
<dbReference type="InterPro" id="IPR049445">
    <property type="entry name" value="TetR_SbtR-like_C"/>
</dbReference>
<evidence type="ECO:0000259" key="1">
    <source>
        <dbReference type="Pfam" id="PF21597"/>
    </source>
</evidence>
<gene>
    <name evidence="2" type="ORF">HH303_18375</name>
</gene>
<evidence type="ECO:0000313" key="2">
    <source>
        <dbReference type="EMBL" id="NMM46463.1"/>
    </source>
</evidence>
<dbReference type="InterPro" id="IPR036271">
    <property type="entry name" value="Tet_transcr_reg_TetR-rel_C_sf"/>
</dbReference>
<dbReference type="Pfam" id="PF21597">
    <property type="entry name" value="TetR_C_43"/>
    <property type="match status" value="1"/>
</dbReference>
<keyword evidence="3" id="KW-1185">Reference proteome</keyword>
<proteinExistence type="predicted"/>
<dbReference type="SUPFAM" id="SSF48498">
    <property type="entry name" value="Tetracyclin repressor-like, C-terminal domain"/>
    <property type="match status" value="1"/>
</dbReference>
<dbReference type="Gene3D" id="1.10.357.10">
    <property type="entry name" value="Tetracycline Repressor, domain 2"/>
    <property type="match status" value="1"/>
</dbReference>
<dbReference type="Proteomes" id="UP000539372">
    <property type="component" value="Unassembled WGS sequence"/>
</dbReference>
<accession>A0A7Y0HH90</accession>
<comment type="caution">
    <text evidence="2">The sequence shown here is derived from an EMBL/GenBank/DDBJ whole genome shotgun (WGS) entry which is preliminary data.</text>
</comment>
<dbReference type="EMBL" id="JABBNT010000006">
    <property type="protein sequence ID" value="NMM46463.1"/>
    <property type="molecule type" value="Genomic_DNA"/>
</dbReference>
<name>A0A7Y0HH90_9PROT</name>
<dbReference type="AlphaFoldDB" id="A0A7Y0HH90"/>